<keyword evidence="2" id="KW-1185">Reference proteome</keyword>
<organism evidence="1 2">
    <name type="scientific">Dreissena polymorpha</name>
    <name type="common">Zebra mussel</name>
    <name type="synonym">Mytilus polymorpha</name>
    <dbReference type="NCBI Taxonomy" id="45954"/>
    <lineage>
        <taxon>Eukaryota</taxon>
        <taxon>Metazoa</taxon>
        <taxon>Spiralia</taxon>
        <taxon>Lophotrochozoa</taxon>
        <taxon>Mollusca</taxon>
        <taxon>Bivalvia</taxon>
        <taxon>Autobranchia</taxon>
        <taxon>Heteroconchia</taxon>
        <taxon>Euheterodonta</taxon>
        <taxon>Imparidentia</taxon>
        <taxon>Neoheterodontei</taxon>
        <taxon>Myida</taxon>
        <taxon>Dreissenoidea</taxon>
        <taxon>Dreissenidae</taxon>
        <taxon>Dreissena</taxon>
    </lineage>
</organism>
<sequence length="51" mass="6028">MTETRISTTCEDLMPEFRISRPVMSGYKDINSDMQMVPIDRQKVSEYLERV</sequence>
<dbReference type="Proteomes" id="UP000828390">
    <property type="component" value="Unassembled WGS sequence"/>
</dbReference>
<dbReference type="EMBL" id="JAIWYP010000012">
    <property type="protein sequence ID" value="KAH3723686.1"/>
    <property type="molecule type" value="Genomic_DNA"/>
</dbReference>
<gene>
    <name evidence="1" type="ORF">DPMN_049480</name>
</gene>
<evidence type="ECO:0000313" key="1">
    <source>
        <dbReference type="EMBL" id="KAH3723686.1"/>
    </source>
</evidence>
<dbReference type="AlphaFoldDB" id="A0A9D4HM60"/>
<accession>A0A9D4HM60</accession>
<protein>
    <submittedName>
        <fullName evidence="1">Uncharacterized protein</fullName>
    </submittedName>
</protein>
<name>A0A9D4HM60_DREPO</name>
<reference evidence="1" key="2">
    <citation type="submission" date="2020-11" db="EMBL/GenBank/DDBJ databases">
        <authorList>
            <person name="McCartney M.A."/>
            <person name="Auch B."/>
            <person name="Kono T."/>
            <person name="Mallez S."/>
            <person name="Becker A."/>
            <person name="Gohl D.M."/>
            <person name="Silverstein K.A.T."/>
            <person name="Koren S."/>
            <person name="Bechman K.B."/>
            <person name="Herman A."/>
            <person name="Abrahante J.E."/>
            <person name="Garbe J."/>
        </authorList>
    </citation>
    <scope>NUCLEOTIDE SEQUENCE</scope>
    <source>
        <strain evidence="1">Duluth1</strain>
        <tissue evidence="1">Whole animal</tissue>
    </source>
</reference>
<reference evidence="1" key="1">
    <citation type="journal article" date="2019" name="bioRxiv">
        <title>The Genome of the Zebra Mussel, Dreissena polymorpha: A Resource for Invasive Species Research.</title>
        <authorList>
            <person name="McCartney M.A."/>
            <person name="Auch B."/>
            <person name="Kono T."/>
            <person name="Mallez S."/>
            <person name="Zhang Y."/>
            <person name="Obille A."/>
            <person name="Becker A."/>
            <person name="Abrahante J.E."/>
            <person name="Garbe J."/>
            <person name="Badalamenti J.P."/>
            <person name="Herman A."/>
            <person name="Mangelson H."/>
            <person name="Liachko I."/>
            <person name="Sullivan S."/>
            <person name="Sone E.D."/>
            <person name="Koren S."/>
            <person name="Silverstein K.A.T."/>
            <person name="Beckman K.B."/>
            <person name="Gohl D.M."/>
        </authorList>
    </citation>
    <scope>NUCLEOTIDE SEQUENCE</scope>
    <source>
        <strain evidence="1">Duluth1</strain>
        <tissue evidence="1">Whole animal</tissue>
    </source>
</reference>
<proteinExistence type="predicted"/>
<comment type="caution">
    <text evidence="1">The sequence shown here is derived from an EMBL/GenBank/DDBJ whole genome shotgun (WGS) entry which is preliminary data.</text>
</comment>
<evidence type="ECO:0000313" key="2">
    <source>
        <dbReference type="Proteomes" id="UP000828390"/>
    </source>
</evidence>